<keyword evidence="3" id="KW-1185">Reference proteome</keyword>
<proteinExistence type="predicted"/>
<dbReference type="NCBIfam" id="TIGR00444">
    <property type="entry name" value="mazG"/>
    <property type="match status" value="1"/>
</dbReference>
<dbReference type="CDD" id="cd11528">
    <property type="entry name" value="NTP-PPase_MazG_Nterm"/>
    <property type="match status" value="1"/>
</dbReference>
<accession>A0ABY4C2M2</accession>
<dbReference type="Pfam" id="PF03819">
    <property type="entry name" value="MazG"/>
    <property type="match status" value="1"/>
</dbReference>
<dbReference type="InterPro" id="IPR011551">
    <property type="entry name" value="NTP_PyrPHydrolase_MazG"/>
</dbReference>
<gene>
    <name evidence="2" type="ORF">MTO99_08225</name>
</gene>
<protein>
    <submittedName>
        <fullName evidence="2">MazG family protein</fullName>
    </submittedName>
</protein>
<feature type="domain" description="NTP pyrophosphohydrolase MazG-like" evidence="1">
    <location>
        <begin position="26"/>
        <end position="101"/>
    </location>
</feature>
<sequence>MSDLDELIATVALLRAPGGCPWDAEQTHESLVRYLVEECWELVEAIEAGDRAELIEELGDVLYQVLFHADLAAHTAGEEFDIQDVARHMTAKMVSRHPHVFGDRRAETAADVVAFWDDLKRDEKPHRTSVLDGVPQGMPALALADKVIGKAEQAGVAPEQEADASGWAVPETEAELGAELLALVASARARGLDAERALRGAIRDFQAQVRAEEARRAG</sequence>
<dbReference type="PANTHER" id="PTHR30522:SF0">
    <property type="entry name" value="NUCLEOSIDE TRIPHOSPHATE PYROPHOSPHOHYDROLASE"/>
    <property type="match status" value="1"/>
</dbReference>
<evidence type="ECO:0000259" key="1">
    <source>
        <dbReference type="Pfam" id="PF03819"/>
    </source>
</evidence>
<evidence type="ECO:0000313" key="2">
    <source>
        <dbReference type="EMBL" id="UOE45717.1"/>
    </source>
</evidence>
<evidence type="ECO:0000313" key="3">
    <source>
        <dbReference type="Proteomes" id="UP000832097"/>
    </source>
</evidence>
<dbReference type="Gene3D" id="1.10.287.1080">
    <property type="entry name" value="MazG-like"/>
    <property type="match status" value="1"/>
</dbReference>
<dbReference type="InterPro" id="IPR048015">
    <property type="entry name" value="NTP-PPase_MazG-like_N"/>
</dbReference>
<dbReference type="PANTHER" id="PTHR30522">
    <property type="entry name" value="NUCLEOSIDE TRIPHOSPHATE PYROPHOSPHOHYDROLASE"/>
    <property type="match status" value="1"/>
</dbReference>
<organism evidence="2 3">
    <name type="scientific">Agromyces larvae</name>
    <dbReference type="NCBI Taxonomy" id="2929802"/>
    <lineage>
        <taxon>Bacteria</taxon>
        <taxon>Bacillati</taxon>
        <taxon>Actinomycetota</taxon>
        <taxon>Actinomycetes</taxon>
        <taxon>Micrococcales</taxon>
        <taxon>Microbacteriaceae</taxon>
        <taxon>Agromyces</taxon>
    </lineage>
</organism>
<dbReference type="EMBL" id="CP094528">
    <property type="protein sequence ID" value="UOE45717.1"/>
    <property type="molecule type" value="Genomic_DNA"/>
</dbReference>
<reference evidence="2 3" key="1">
    <citation type="submission" date="2022-03" db="EMBL/GenBank/DDBJ databases">
        <title>Mucilaginibacter sp. isolated from the gut of Protaetia brevitarsis seulensis larvae.</title>
        <authorList>
            <person name="Won M."/>
            <person name="Kim S.-J."/>
            <person name="Kwon S.-W."/>
        </authorList>
    </citation>
    <scope>NUCLEOTIDE SEQUENCE [LARGE SCALE GENOMIC DNA]</scope>
    <source>
        <strain evidence="2 3">CFWR-12</strain>
    </source>
</reference>
<dbReference type="Proteomes" id="UP000832097">
    <property type="component" value="Chromosome"/>
</dbReference>
<dbReference type="InterPro" id="IPR004518">
    <property type="entry name" value="MazG-like_dom"/>
</dbReference>
<name>A0ABY4C2M2_9MICO</name>
<dbReference type="RefSeq" id="WP_243558315.1">
    <property type="nucleotide sequence ID" value="NZ_CP094528.1"/>
</dbReference>
<dbReference type="SUPFAM" id="SSF101386">
    <property type="entry name" value="all-alpha NTP pyrophosphatases"/>
    <property type="match status" value="1"/>
</dbReference>